<dbReference type="GO" id="GO:0016491">
    <property type="term" value="F:oxidoreductase activity"/>
    <property type="evidence" value="ECO:0007669"/>
    <property type="project" value="UniProtKB-ARBA"/>
</dbReference>
<dbReference type="InterPro" id="IPR036291">
    <property type="entry name" value="NAD(P)-bd_dom_sf"/>
</dbReference>
<dbReference type="PIRSF" id="PIRSF001439">
    <property type="entry name" value="CryM"/>
    <property type="match status" value="1"/>
</dbReference>
<dbReference type="Gene3D" id="3.30.1780.10">
    <property type="entry name" value="ornithine cyclodeaminase, domain 1"/>
    <property type="match status" value="1"/>
</dbReference>
<comment type="similarity">
    <text evidence="1">Belongs to the ornithine cyclodeaminase/mu-crystallin family.</text>
</comment>
<dbReference type="OrthoDB" id="9792005at2"/>
<dbReference type="GO" id="GO:0005737">
    <property type="term" value="C:cytoplasm"/>
    <property type="evidence" value="ECO:0007669"/>
    <property type="project" value="TreeGrafter"/>
</dbReference>
<sequence>MLIIPDEKIIELLDYKKLIEALREIFQSDYTMPLRHHHFYTTAEGDENTLILMPVWNSEYMGMKQVTVAPANANRNMPSIFAQYILSNSKTGEPLAMMNATELTARRTACTSALAASYLCRDDAENLLIVGGGKVAQHLVHAHMAVRNFKKVRVWMRNPTKMKEFVASLKNQGILAECVTNLEESARQADLIACATLSKTPVIKGDWVKPGTHLDLIGSHKPTTRETDDEAILKSSIFVDSRAGALHETGELALPIAEGIITENDVKADIVELIKGIHPGRTSSEEITLFKSAGLAVEDLAAALLVYKRYNIN</sequence>
<dbReference type="PANTHER" id="PTHR13812">
    <property type="entry name" value="KETIMINE REDUCTASE MU-CRYSTALLIN"/>
    <property type="match status" value="1"/>
</dbReference>
<dbReference type="EMBL" id="VORW01000006">
    <property type="protein sequence ID" value="TXE11205.1"/>
    <property type="molecule type" value="Genomic_DNA"/>
</dbReference>
<dbReference type="AlphaFoldDB" id="A0A5C7AXF1"/>
<accession>A0A5C7AXF1</accession>
<name>A0A5C7AXF1_9BACT</name>
<reference evidence="2 3" key="1">
    <citation type="submission" date="2019-08" db="EMBL/GenBank/DDBJ databases">
        <title>Genomes sequence of Algoriphagus aquimarinus ACAM450.</title>
        <authorList>
            <person name="Bowman J.P."/>
        </authorList>
    </citation>
    <scope>NUCLEOTIDE SEQUENCE [LARGE SCALE GENOMIC DNA]</scope>
    <source>
        <strain evidence="2 3">ACAM 450</strain>
    </source>
</reference>
<dbReference type="FunFam" id="3.40.50.720:FF:000311">
    <property type="entry name" value="Ornithine cyclodeaminase"/>
    <property type="match status" value="1"/>
</dbReference>
<dbReference type="PANTHER" id="PTHR13812:SF19">
    <property type="entry name" value="KETIMINE REDUCTASE MU-CRYSTALLIN"/>
    <property type="match status" value="1"/>
</dbReference>
<dbReference type="Gene3D" id="3.40.50.720">
    <property type="entry name" value="NAD(P)-binding Rossmann-like Domain"/>
    <property type="match status" value="1"/>
</dbReference>
<comment type="caution">
    <text evidence="2">The sequence shown here is derived from an EMBL/GenBank/DDBJ whole genome shotgun (WGS) entry which is preliminary data.</text>
</comment>
<dbReference type="SUPFAM" id="SSF51735">
    <property type="entry name" value="NAD(P)-binding Rossmann-fold domains"/>
    <property type="match status" value="1"/>
</dbReference>
<dbReference type="GO" id="GO:0019752">
    <property type="term" value="P:carboxylic acid metabolic process"/>
    <property type="evidence" value="ECO:0007669"/>
    <property type="project" value="UniProtKB-ARBA"/>
</dbReference>
<gene>
    <name evidence="2" type="ORF">ESV85_11705</name>
</gene>
<dbReference type="RefSeq" id="WP_146917793.1">
    <property type="nucleotide sequence ID" value="NZ_VORW01000006.1"/>
</dbReference>
<protein>
    <submittedName>
        <fullName evidence="2">Ornithine cyclodeaminase family protein</fullName>
    </submittedName>
</protein>
<organism evidence="2 3">
    <name type="scientific">Algoriphagus aquimarinus</name>
    <dbReference type="NCBI Taxonomy" id="237018"/>
    <lineage>
        <taxon>Bacteria</taxon>
        <taxon>Pseudomonadati</taxon>
        <taxon>Bacteroidota</taxon>
        <taxon>Cytophagia</taxon>
        <taxon>Cytophagales</taxon>
        <taxon>Cyclobacteriaceae</taxon>
        <taxon>Algoriphagus</taxon>
    </lineage>
</organism>
<evidence type="ECO:0000313" key="2">
    <source>
        <dbReference type="EMBL" id="TXE11205.1"/>
    </source>
</evidence>
<proteinExistence type="inferred from homology"/>
<evidence type="ECO:0000256" key="1">
    <source>
        <dbReference type="ARBA" id="ARBA00008903"/>
    </source>
</evidence>
<dbReference type="InterPro" id="IPR003462">
    <property type="entry name" value="ODC_Mu_crystall"/>
</dbReference>
<dbReference type="Proteomes" id="UP000321935">
    <property type="component" value="Unassembled WGS sequence"/>
</dbReference>
<evidence type="ECO:0000313" key="3">
    <source>
        <dbReference type="Proteomes" id="UP000321935"/>
    </source>
</evidence>
<dbReference type="Pfam" id="PF02423">
    <property type="entry name" value="OCD_Mu_crystall"/>
    <property type="match status" value="1"/>
</dbReference>
<dbReference type="NCBIfam" id="NF004793">
    <property type="entry name" value="PRK06141.1"/>
    <property type="match status" value="1"/>
</dbReference>
<dbReference type="InterPro" id="IPR023401">
    <property type="entry name" value="ODC_N"/>
</dbReference>